<name>A0A0N9Y4Q8_MYCFO</name>
<dbReference type="AlphaFoldDB" id="A0A0N9Y4Q8"/>
<keyword evidence="3" id="KW-1185">Reference proteome</keyword>
<keyword evidence="1" id="KW-1133">Transmembrane helix</keyword>
<protein>
    <submittedName>
        <fullName evidence="2">Uncharacterized protein</fullName>
    </submittedName>
</protein>
<gene>
    <name evidence="2" type="ORF">XA26_06070</name>
</gene>
<reference evidence="2 3" key="1">
    <citation type="journal article" date="2015" name="MBio">
        <title>Enzymatic Degradation of Phenazines Can Generate Energy and Protect Sensitive Organisms from Toxicity.</title>
        <authorList>
            <person name="Costa K.C."/>
            <person name="Bergkessel M."/>
            <person name="Saunders S."/>
            <person name="Korlach J."/>
            <person name="Newman D.K."/>
        </authorList>
    </citation>
    <scope>NUCLEOTIDE SEQUENCE [LARGE SCALE GENOMIC DNA]</scope>
    <source>
        <strain evidence="2 3">CT6</strain>
    </source>
</reference>
<feature type="transmembrane region" description="Helical" evidence="1">
    <location>
        <begin position="7"/>
        <end position="31"/>
    </location>
</feature>
<keyword evidence="1" id="KW-0472">Membrane</keyword>
<evidence type="ECO:0000313" key="2">
    <source>
        <dbReference type="EMBL" id="ALI24468.1"/>
    </source>
</evidence>
<proteinExistence type="predicted"/>
<organism evidence="2 3">
    <name type="scientific">Mycolicibacterium fortuitum</name>
    <name type="common">Mycobacterium fortuitum</name>
    <dbReference type="NCBI Taxonomy" id="1766"/>
    <lineage>
        <taxon>Bacteria</taxon>
        <taxon>Bacillati</taxon>
        <taxon>Actinomycetota</taxon>
        <taxon>Actinomycetes</taxon>
        <taxon>Mycobacteriales</taxon>
        <taxon>Mycobacteriaceae</taxon>
        <taxon>Mycolicibacterium</taxon>
    </lineage>
</organism>
<sequence>MNKHSGLKFWVVLVVLPWGGLAFALAAHLLMPELTFVMVNVR</sequence>
<dbReference type="KEGG" id="mft:XA26_06070"/>
<accession>A0A0N9Y4Q8</accession>
<dbReference type="EMBL" id="CP011269">
    <property type="protein sequence ID" value="ALI24468.1"/>
    <property type="molecule type" value="Genomic_DNA"/>
</dbReference>
<evidence type="ECO:0000313" key="3">
    <source>
        <dbReference type="Proteomes" id="UP000057134"/>
    </source>
</evidence>
<keyword evidence="1" id="KW-0812">Transmembrane</keyword>
<evidence type="ECO:0000256" key="1">
    <source>
        <dbReference type="SAM" id="Phobius"/>
    </source>
</evidence>
<dbReference type="Proteomes" id="UP000057134">
    <property type="component" value="Chromosome"/>
</dbReference>